<dbReference type="GO" id="GO:0005737">
    <property type="term" value="C:cytoplasm"/>
    <property type="evidence" value="ECO:0007669"/>
    <property type="project" value="TreeGrafter"/>
</dbReference>
<dbReference type="OrthoDB" id="2333384at2759"/>
<evidence type="ECO:0000256" key="1">
    <source>
        <dbReference type="ARBA" id="ARBA00005298"/>
    </source>
</evidence>
<feature type="domain" description="Arrestin C-terminal-like" evidence="2">
    <location>
        <begin position="4"/>
        <end position="138"/>
    </location>
</feature>
<dbReference type="AlphaFoldDB" id="A0A5B7D4D1"/>
<dbReference type="SMART" id="SM01017">
    <property type="entry name" value="Arrestin_C"/>
    <property type="match status" value="2"/>
</dbReference>
<dbReference type="Proteomes" id="UP000324222">
    <property type="component" value="Unassembled WGS sequence"/>
</dbReference>
<dbReference type="InterPro" id="IPR011021">
    <property type="entry name" value="Arrestin-like_N"/>
</dbReference>
<dbReference type="EMBL" id="VSRR010000515">
    <property type="protein sequence ID" value="MPC16549.1"/>
    <property type="molecule type" value="Genomic_DNA"/>
</dbReference>
<dbReference type="GO" id="GO:0015031">
    <property type="term" value="P:protein transport"/>
    <property type="evidence" value="ECO:0007669"/>
    <property type="project" value="TreeGrafter"/>
</dbReference>
<dbReference type="Gene3D" id="2.60.40.640">
    <property type="match status" value="2"/>
</dbReference>
<accession>A0A5B7D4D1</accession>
<feature type="domain" description="Arrestin C-terminal-like" evidence="2">
    <location>
        <begin position="166"/>
        <end position="285"/>
    </location>
</feature>
<comment type="similarity">
    <text evidence="1">Belongs to the arrestin family.</text>
</comment>
<dbReference type="Pfam" id="PF02752">
    <property type="entry name" value="Arrestin_C"/>
    <property type="match status" value="1"/>
</dbReference>
<name>A0A5B7D4D1_PORTR</name>
<dbReference type="InterPro" id="IPR014756">
    <property type="entry name" value="Ig_E-set"/>
</dbReference>
<proteinExistence type="inferred from homology"/>
<protein>
    <submittedName>
        <fullName evidence="3">Arrestin domain-containing protein 3</fullName>
    </submittedName>
</protein>
<dbReference type="PANTHER" id="PTHR11188">
    <property type="entry name" value="ARRESTIN DOMAIN CONTAINING PROTEIN"/>
    <property type="match status" value="1"/>
</dbReference>
<organism evidence="3 4">
    <name type="scientific">Portunus trituberculatus</name>
    <name type="common">Swimming crab</name>
    <name type="synonym">Neptunus trituberculatus</name>
    <dbReference type="NCBI Taxonomy" id="210409"/>
    <lineage>
        <taxon>Eukaryota</taxon>
        <taxon>Metazoa</taxon>
        <taxon>Ecdysozoa</taxon>
        <taxon>Arthropoda</taxon>
        <taxon>Crustacea</taxon>
        <taxon>Multicrustacea</taxon>
        <taxon>Malacostraca</taxon>
        <taxon>Eumalacostraca</taxon>
        <taxon>Eucarida</taxon>
        <taxon>Decapoda</taxon>
        <taxon>Pleocyemata</taxon>
        <taxon>Brachyura</taxon>
        <taxon>Eubrachyura</taxon>
        <taxon>Portunoidea</taxon>
        <taxon>Portunidae</taxon>
        <taxon>Portuninae</taxon>
        <taxon>Portunus</taxon>
    </lineage>
</organism>
<evidence type="ECO:0000259" key="2">
    <source>
        <dbReference type="SMART" id="SM01017"/>
    </source>
</evidence>
<dbReference type="InterPro" id="IPR014752">
    <property type="entry name" value="Arrestin-like_C"/>
</dbReference>
<dbReference type="PANTHER" id="PTHR11188:SF176">
    <property type="entry name" value="ARRESTIN DOMAIN-CONTAINING PROTEIN 1"/>
    <property type="match status" value="1"/>
</dbReference>
<dbReference type="Pfam" id="PF00339">
    <property type="entry name" value="Arrestin_N"/>
    <property type="match status" value="1"/>
</dbReference>
<comment type="caution">
    <text evidence="3">The sequence shown here is derived from an EMBL/GenBank/DDBJ whole genome shotgun (WGS) entry which is preliminary data.</text>
</comment>
<evidence type="ECO:0000313" key="4">
    <source>
        <dbReference type="Proteomes" id="UP000324222"/>
    </source>
</evidence>
<keyword evidence="4" id="KW-1185">Reference proteome</keyword>
<dbReference type="InterPro" id="IPR011022">
    <property type="entry name" value="Arrestin_C-like"/>
</dbReference>
<reference evidence="3 4" key="1">
    <citation type="submission" date="2019-05" db="EMBL/GenBank/DDBJ databases">
        <title>Another draft genome of Portunus trituberculatus and its Hox gene families provides insights of decapod evolution.</title>
        <authorList>
            <person name="Jeong J.-H."/>
            <person name="Song I."/>
            <person name="Kim S."/>
            <person name="Choi T."/>
            <person name="Kim D."/>
            <person name="Ryu S."/>
            <person name="Kim W."/>
        </authorList>
    </citation>
    <scope>NUCLEOTIDE SEQUENCE [LARGE SCALE GENOMIC DNA]</scope>
    <source>
        <tissue evidence="3">Muscle</tissue>
    </source>
</reference>
<dbReference type="InterPro" id="IPR050357">
    <property type="entry name" value="Arrestin_domain-protein"/>
</dbReference>
<gene>
    <name evidence="3" type="primary">Arrdc3</name>
    <name evidence="3" type="ORF">E2C01_009378</name>
</gene>
<dbReference type="SUPFAM" id="SSF81296">
    <property type="entry name" value="E set domains"/>
    <property type="match status" value="2"/>
</dbReference>
<sequence>MVFTTFLVTLDPELPVYVPGQAVNGYLTVACHEEVSCRSIKITIKGQSKVHWSEKSGKSRRHYRAGELYFRHPILVWGGSGNSFSPGYRKFPFSFILPRDIPSSFVSNIGKVMYQVKAEADLPWSFDKSHKVFFSVNFMYDLNLDPFATIPMVIQKEDTVCCCCCAEGPIEMNMRAQRSGYVSGESILVNGDVMNNTSSTIEYTEIKLIQVTTYITKAKQKQIERTVQRVYHPQLGSRCRDVWENVPLPIPAVPASHLKHCNIITIQYIFVVSWGGEAGVFCNAFVS</sequence>
<evidence type="ECO:0000313" key="3">
    <source>
        <dbReference type="EMBL" id="MPC16549.1"/>
    </source>
</evidence>